<keyword evidence="3" id="KW-1185">Reference proteome</keyword>
<feature type="compositionally biased region" description="Low complexity" evidence="1">
    <location>
        <begin position="826"/>
        <end position="835"/>
    </location>
</feature>
<feature type="region of interest" description="Disordered" evidence="1">
    <location>
        <begin position="568"/>
        <end position="603"/>
    </location>
</feature>
<protein>
    <submittedName>
        <fullName evidence="2">Uncharacterized protein</fullName>
    </submittedName>
</protein>
<evidence type="ECO:0000313" key="2">
    <source>
        <dbReference type="EMBL" id="RJE18978.1"/>
    </source>
</evidence>
<feature type="compositionally biased region" description="Polar residues" evidence="1">
    <location>
        <begin position="647"/>
        <end position="667"/>
    </location>
</feature>
<feature type="region of interest" description="Disordered" evidence="1">
    <location>
        <begin position="723"/>
        <end position="885"/>
    </location>
</feature>
<feature type="compositionally biased region" description="Polar residues" evidence="1">
    <location>
        <begin position="791"/>
        <end position="812"/>
    </location>
</feature>
<feature type="compositionally biased region" description="Polar residues" evidence="1">
    <location>
        <begin position="761"/>
        <end position="777"/>
    </location>
</feature>
<reference evidence="3" key="1">
    <citation type="submission" date="2017-02" db="EMBL/GenBank/DDBJ databases">
        <authorList>
            <person name="Tafer H."/>
            <person name="Lopandic K."/>
        </authorList>
    </citation>
    <scope>NUCLEOTIDE SEQUENCE [LARGE SCALE GENOMIC DNA]</scope>
    <source>
        <strain evidence="3">CBS 366.77</strain>
    </source>
</reference>
<feature type="region of interest" description="Disordered" evidence="1">
    <location>
        <begin position="617"/>
        <end position="687"/>
    </location>
</feature>
<dbReference type="OrthoDB" id="5374844at2759"/>
<feature type="compositionally biased region" description="Basic and acidic residues" evidence="1">
    <location>
        <begin position="568"/>
        <end position="585"/>
    </location>
</feature>
<feature type="compositionally biased region" description="Basic and acidic residues" evidence="1">
    <location>
        <begin position="305"/>
        <end position="320"/>
    </location>
</feature>
<accession>A0A3A2Z797</accession>
<feature type="compositionally biased region" description="Low complexity" evidence="1">
    <location>
        <begin position="449"/>
        <end position="458"/>
    </location>
</feature>
<feature type="compositionally biased region" description="Polar residues" evidence="1">
    <location>
        <begin position="278"/>
        <end position="298"/>
    </location>
</feature>
<sequence>MFLELEKRSGLFDPGPVGYPYHGFISTLYSQTDTVLRFFAGSVLRILHASGVNADTFLTHDNTEAWSLFFTCLQAFPEDWAQAFHFYMREHGCLSPGNMRRNGTTTTPGIPQSTCHSIKSIRIDGRTYTDGFMLATITTDTLALIIPVKIASQQHFDLIEVPLKHILNSGLDSMYKIRVQESRLQLHIDANGVILKNGELQKPQNLKICLVSEEDLTDLWTGTKNISYSQNQATKRLVGRRRSSIIIPLDTGDEVAEKTFQYETEPDVTAGDSRPQRPAQTQNDPALTPQVAKSNSVVEPTVNHGTHDAEPRDSRAEKAGIEVSQSGQKKDRTSFKKKTGLPSNTQEPLQLSRLRNAKRKVYTPNDEVDWDEDLRPTDDSQETDEKDADFTSISSPLPSGSPALKRRAGATKKKRKSDANSKAGSSKKPVKKSKPKTGKSKTKVKSKSSRLPLLPRSSADNESRNGVSAQNIKECLGKDDKNIHDPTRNGDGNDVEKRPGKTLEFQACHTLPIRSVSSYRSEDALVNGEDFDPFKNLDLVSEASAFPENLWDSSTAWLTQVDGNWNGDARDFPEENKLDWETDAHKKVKPKGQTKSHEGTGKTLGKKLAAALLDAGILSDDPPSEEDRSSRHHILVGESKQYKRSEVSNPHQEVQSPMQRSDQQSTPEARGRLATRQIESKEPDIDVLSAISPVVTALEEHCPGERSSVAIDGANTCSNKFAKAKVSASSISRKRAASQERKCEKRSKKHQADPDPEYQPSEPNGPSQLPQRNIQSSKEADTFDQGYLDMETSSWVTTEYGDSTGDAENTQLELHLHPPRADLERSTTSSSPRTPVRNKYTKRKQRSLPKAIVDENGSPRLRIRQSPDSQQRFGPMGKWHGQLGGQRRWVEQERGNRVCDSDSDTEDYPSKICTFRSRVHLHFGEDLLGAKGKGPGDTKSEDSTSIASVEQPLSTALGLGGFPAETLHGDDSPIAISTSATSSEEEMETGIEQTRRGYELVASQSPLVANPVQLESELAGLNGRIDGDDMATKWQTTLQAIQQTTDDVLANTSKSLMHHVQREQGTINRVLELYLEGCHRILEQLGKAQEERIAVYRQQMNSIKEHQADLCRDFVRRLEGNK</sequence>
<feature type="compositionally biased region" description="Basic and acidic residues" evidence="1">
    <location>
        <begin position="475"/>
        <end position="488"/>
    </location>
</feature>
<dbReference type="Proteomes" id="UP000266188">
    <property type="component" value="Unassembled WGS sequence"/>
</dbReference>
<dbReference type="AlphaFoldDB" id="A0A3A2Z797"/>
<feature type="compositionally biased region" description="Basic residues" evidence="1">
    <location>
        <begin position="404"/>
        <end position="416"/>
    </location>
</feature>
<comment type="caution">
    <text evidence="2">The sequence shown here is derived from an EMBL/GenBank/DDBJ whole genome shotgun (WGS) entry which is preliminary data.</text>
</comment>
<feature type="compositionally biased region" description="Basic residues" evidence="1">
    <location>
        <begin position="428"/>
        <end position="448"/>
    </location>
</feature>
<proteinExistence type="predicted"/>
<dbReference type="STRING" id="2070753.A0A3A2Z797"/>
<gene>
    <name evidence="2" type="ORF">PHISCL_08686</name>
</gene>
<organism evidence="2 3">
    <name type="scientific">Aspergillus sclerotialis</name>
    <dbReference type="NCBI Taxonomy" id="2070753"/>
    <lineage>
        <taxon>Eukaryota</taxon>
        <taxon>Fungi</taxon>
        <taxon>Dikarya</taxon>
        <taxon>Ascomycota</taxon>
        <taxon>Pezizomycotina</taxon>
        <taxon>Eurotiomycetes</taxon>
        <taxon>Eurotiomycetidae</taxon>
        <taxon>Eurotiales</taxon>
        <taxon>Aspergillaceae</taxon>
        <taxon>Aspergillus</taxon>
        <taxon>Aspergillus subgen. Polypaecilum</taxon>
    </lineage>
</organism>
<feature type="region of interest" description="Disordered" evidence="1">
    <location>
        <begin position="263"/>
        <end position="500"/>
    </location>
</feature>
<name>A0A3A2Z797_9EURO</name>
<feature type="compositionally biased region" description="Basic and acidic residues" evidence="1">
    <location>
        <begin position="814"/>
        <end position="825"/>
    </location>
</feature>
<evidence type="ECO:0000256" key="1">
    <source>
        <dbReference type="SAM" id="MobiDB-lite"/>
    </source>
</evidence>
<evidence type="ECO:0000313" key="3">
    <source>
        <dbReference type="Proteomes" id="UP000266188"/>
    </source>
</evidence>
<dbReference type="EMBL" id="MVGC01000466">
    <property type="protein sequence ID" value="RJE18978.1"/>
    <property type="molecule type" value="Genomic_DNA"/>
</dbReference>